<evidence type="ECO:0000313" key="1">
    <source>
        <dbReference type="EMBL" id="OGG48623.1"/>
    </source>
</evidence>
<accession>A0A1F6CHB4</accession>
<proteinExistence type="predicted"/>
<dbReference type="Proteomes" id="UP000178815">
    <property type="component" value="Unassembled WGS sequence"/>
</dbReference>
<evidence type="ECO:0000313" key="2">
    <source>
        <dbReference type="Proteomes" id="UP000178815"/>
    </source>
</evidence>
<reference evidence="1 2" key="1">
    <citation type="journal article" date="2016" name="Nat. Commun.">
        <title>Thousands of microbial genomes shed light on interconnected biogeochemical processes in an aquifer system.</title>
        <authorList>
            <person name="Anantharaman K."/>
            <person name="Brown C.T."/>
            <person name="Hug L.A."/>
            <person name="Sharon I."/>
            <person name="Castelle C.J."/>
            <person name="Probst A.J."/>
            <person name="Thomas B.C."/>
            <person name="Singh A."/>
            <person name="Wilkins M.J."/>
            <person name="Karaoz U."/>
            <person name="Brodie E.L."/>
            <person name="Williams K.H."/>
            <person name="Hubbard S.S."/>
            <person name="Banfield J.F."/>
        </authorList>
    </citation>
    <scope>NUCLEOTIDE SEQUENCE [LARGE SCALE GENOMIC DNA]</scope>
</reference>
<organism evidence="1 2">
    <name type="scientific">Candidatus Kaiserbacteria bacterium RIFCSPHIGHO2_01_FULL_53_31</name>
    <dbReference type="NCBI Taxonomy" id="1798481"/>
    <lineage>
        <taxon>Bacteria</taxon>
        <taxon>Candidatus Kaiseribacteriota</taxon>
    </lineage>
</organism>
<comment type="caution">
    <text evidence="1">The sequence shown here is derived from an EMBL/GenBank/DDBJ whole genome shotgun (WGS) entry which is preliminary data.</text>
</comment>
<dbReference type="EMBL" id="MFKU01000010">
    <property type="protein sequence ID" value="OGG48623.1"/>
    <property type="molecule type" value="Genomic_DNA"/>
</dbReference>
<protein>
    <submittedName>
        <fullName evidence="1">Uncharacterized protein</fullName>
    </submittedName>
</protein>
<sequence>MGNKNNGYTRDLATEIAQDLDIPVDSVLTALGLKYDVEDVIIRRNLDRATTKEKVRALHESCRRGSETESVAIRRFADVVLKQEAALRGACL</sequence>
<name>A0A1F6CHB4_9BACT</name>
<gene>
    <name evidence="1" type="ORF">A2678_02025</name>
</gene>
<dbReference type="AlphaFoldDB" id="A0A1F6CHB4"/>